<dbReference type="NCBIfam" id="TIGR01966">
    <property type="entry name" value="RNasePH"/>
    <property type="match status" value="1"/>
</dbReference>
<keyword evidence="4 6" id="KW-0819">tRNA processing</keyword>
<comment type="subunit">
    <text evidence="6">Homohexameric ring arranged as a trimer of dimers.</text>
</comment>
<feature type="binding site" evidence="6">
    <location>
        <position position="86"/>
    </location>
    <ligand>
        <name>phosphate</name>
        <dbReference type="ChEBI" id="CHEBI:43474"/>
        <note>substrate</note>
    </ligand>
</feature>
<dbReference type="EMBL" id="JACQWF010000321">
    <property type="protein sequence ID" value="MBI4596140.1"/>
    <property type="molecule type" value="Genomic_DNA"/>
</dbReference>
<organism evidence="9 10">
    <name type="scientific">Tectimicrobiota bacterium</name>
    <dbReference type="NCBI Taxonomy" id="2528274"/>
    <lineage>
        <taxon>Bacteria</taxon>
        <taxon>Pseudomonadati</taxon>
        <taxon>Nitrospinota/Tectimicrobiota group</taxon>
        <taxon>Candidatus Tectimicrobiota</taxon>
    </lineage>
</organism>
<dbReference type="InterPro" id="IPR020568">
    <property type="entry name" value="Ribosomal_Su5_D2-typ_SF"/>
</dbReference>
<dbReference type="InterPro" id="IPR015847">
    <property type="entry name" value="ExoRNase_PH_dom2"/>
</dbReference>
<dbReference type="PANTHER" id="PTHR11953:SF0">
    <property type="entry name" value="EXOSOME COMPLEX COMPONENT RRP41"/>
    <property type="match status" value="1"/>
</dbReference>
<comment type="caution">
    <text evidence="9">The sequence shown here is derived from an EMBL/GenBank/DDBJ whole genome shotgun (WGS) entry which is preliminary data.</text>
</comment>
<keyword evidence="2 6" id="KW-0698">rRNA processing</keyword>
<dbReference type="GO" id="GO:0031125">
    <property type="term" value="P:rRNA 3'-end processing"/>
    <property type="evidence" value="ECO:0007669"/>
    <property type="project" value="UniProtKB-ARBA"/>
</dbReference>
<dbReference type="PANTHER" id="PTHR11953">
    <property type="entry name" value="EXOSOME COMPLEX COMPONENT"/>
    <property type="match status" value="1"/>
</dbReference>
<dbReference type="CDD" id="cd11362">
    <property type="entry name" value="RNase_PH_bact"/>
    <property type="match status" value="1"/>
</dbReference>
<keyword evidence="5" id="KW-0694">RNA-binding</keyword>
<keyword evidence="6 9" id="KW-0548">Nucleotidyltransferase</keyword>
<comment type="catalytic activity">
    <reaction evidence="6">
        <text>tRNA(n+1) + phosphate = tRNA(n) + a ribonucleoside 5'-diphosphate</text>
        <dbReference type="Rhea" id="RHEA:10628"/>
        <dbReference type="Rhea" id="RHEA-COMP:17343"/>
        <dbReference type="Rhea" id="RHEA-COMP:17344"/>
        <dbReference type="ChEBI" id="CHEBI:43474"/>
        <dbReference type="ChEBI" id="CHEBI:57930"/>
        <dbReference type="ChEBI" id="CHEBI:173114"/>
        <dbReference type="EC" id="2.7.7.56"/>
    </reaction>
</comment>
<dbReference type="InterPro" id="IPR027408">
    <property type="entry name" value="PNPase/RNase_PH_dom_sf"/>
</dbReference>
<evidence type="ECO:0000259" key="8">
    <source>
        <dbReference type="Pfam" id="PF03725"/>
    </source>
</evidence>
<dbReference type="PROSITE" id="PS01277">
    <property type="entry name" value="RIBONUCLEASE_PH"/>
    <property type="match status" value="1"/>
</dbReference>
<dbReference type="Pfam" id="PF03725">
    <property type="entry name" value="RNase_PH_C"/>
    <property type="match status" value="1"/>
</dbReference>
<dbReference type="FunFam" id="3.30.230.70:FF:000003">
    <property type="entry name" value="Ribonuclease PH"/>
    <property type="match status" value="1"/>
</dbReference>
<keyword evidence="6 9" id="KW-0808">Transferase</keyword>
<evidence type="ECO:0000256" key="1">
    <source>
        <dbReference type="ARBA" id="ARBA00006678"/>
    </source>
</evidence>
<dbReference type="EC" id="2.7.7.56" evidence="6"/>
<dbReference type="AlphaFoldDB" id="A0A933GN22"/>
<dbReference type="HAMAP" id="MF_00564">
    <property type="entry name" value="RNase_PH"/>
    <property type="match status" value="1"/>
</dbReference>
<dbReference type="GO" id="GO:0016075">
    <property type="term" value="P:rRNA catabolic process"/>
    <property type="evidence" value="ECO:0007669"/>
    <property type="project" value="UniProtKB-UniRule"/>
</dbReference>
<reference evidence="9" key="1">
    <citation type="submission" date="2020-07" db="EMBL/GenBank/DDBJ databases">
        <title>Huge and variable diversity of episymbiotic CPR bacteria and DPANN archaea in groundwater ecosystems.</title>
        <authorList>
            <person name="He C.Y."/>
            <person name="Keren R."/>
            <person name="Whittaker M."/>
            <person name="Farag I.F."/>
            <person name="Doudna J."/>
            <person name="Cate J.H.D."/>
            <person name="Banfield J.F."/>
        </authorList>
    </citation>
    <scope>NUCLEOTIDE SEQUENCE</scope>
    <source>
        <strain evidence="9">NC_groundwater_1482_Ag_S-0.65um_47_24</strain>
    </source>
</reference>
<dbReference type="SUPFAM" id="SSF54211">
    <property type="entry name" value="Ribosomal protein S5 domain 2-like"/>
    <property type="match status" value="1"/>
</dbReference>
<dbReference type="InterPro" id="IPR002381">
    <property type="entry name" value="RNase_PH_bac-type"/>
</dbReference>
<dbReference type="GO" id="GO:0009022">
    <property type="term" value="F:tRNA nucleotidyltransferase activity"/>
    <property type="evidence" value="ECO:0007669"/>
    <property type="project" value="UniProtKB-UniRule"/>
</dbReference>
<proteinExistence type="inferred from homology"/>
<evidence type="ECO:0000313" key="9">
    <source>
        <dbReference type="EMBL" id="MBI4596140.1"/>
    </source>
</evidence>
<dbReference type="Gene3D" id="3.30.230.70">
    <property type="entry name" value="GHMP Kinase, N-terminal domain"/>
    <property type="match status" value="1"/>
</dbReference>
<dbReference type="Pfam" id="PF01138">
    <property type="entry name" value="RNase_PH"/>
    <property type="match status" value="1"/>
</dbReference>
<evidence type="ECO:0000256" key="5">
    <source>
        <dbReference type="ARBA" id="ARBA00022884"/>
    </source>
</evidence>
<evidence type="ECO:0000256" key="4">
    <source>
        <dbReference type="ARBA" id="ARBA00022694"/>
    </source>
</evidence>
<dbReference type="SUPFAM" id="SSF55666">
    <property type="entry name" value="Ribonuclease PH domain 2-like"/>
    <property type="match status" value="1"/>
</dbReference>
<accession>A0A933GN22</accession>
<evidence type="ECO:0000256" key="3">
    <source>
        <dbReference type="ARBA" id="ARBA00022555"/>
    </source>
</evidence>
<dbReference type="InterPro" id="IPR050080">
    <property type="entry name" value="RNase_PH"/>
</dbReference>
<comment type="function">
    <text evidence="6">Phosphorolytic 3'-5' exoribonuclease that plays an important role in tRNA 3'-end maturation. Removes nucleotide residues following the 3'-CCA terminus of tRNAs; can also add nucleotides to the ends of RNA molecules by using nucleoside diphosphates as substrates, but this may not be physiologically important. Probably plays a role in initiation of 16S rRNA degradation (leading to ribosome degradation) during starvation.</text>
</comment>
<dbReference type="InterPro" id="IPR036345">
    <property type="entry name" value="ExoRNase_PH_dom2_sf"/>
</dbReference>
<sequence length="237" mass="26059">MRSDARKNDEMRQVQISKSYLKYAEGSAFIALGNTKVICTASIEEKVPAFLQNSGKGWVTAEYAMLPRATMERTVRESSRGKQGGRTLEIQRLIGRSLRSVVDLGQLGDRTIWIDCDVIQADGGTRTAAITGAFIALYEAVKYLKGLGKIASTPIKDYVAATSVGIVNGEHLLDLCYREDSMAEVDMNIVMTGSGRLVEVQGTAEGMPFDRNELNELLDLSEKGIRELIAYQRSILV</sequence>
<evidence type="ECO:0000313" key="10">
    <source>
        <dbReference type="Proteomes" id="UP000772181"/>
    </source>
</evidence>
<comment type="similarity">
    <text evidence="1 6">Belongs to the RNase PH family.</text>
</comment>
<dbReference type="GO" id="GO:0000049">
    <property type="term" value="F:tRNA binding"/>
    <property type="evidence" value="ECO:0007669"/>
    <property type="project" value="UniProtKB-UniRule"/>
</dbReference>
<feature type="binding site" evidence="6">
    <location>
        <begin position="124"/>
        <end position="126"/>
    </location>
    <ligand>
        <name>phosphate</name>
        <dbReference type="ChEBI" id="CHEBI:43474"/>
        <note>substrate</note>
    </ligand>
</feature>
<dbReference type="GO" id="GO:0008033">
    <property type="term" value="P:tRNA processing"/>
    <property type="evidence" value="ECO:0007669"/>
    <property type="project" value="UniProtKB-UniRule"/>
</dbReference>
<protein>
    <recommendedName>
        <fullName evidence="6">Ribonuclease PH</fullName>
        <shortName evidence="6">RNase PH</shortName>
        <ecNumber evidence="6">2.7.7.56</ecNumber>
    </recommendedName>
    <alternativeName>
        <fullName evidence="6">tRNA nucleotidyltransferase</fullName>
    </alternativeName>
</protein>
<dbReference type="InterPro" id="IPR001247">
    <property type="entry name" value="ExoRNase_PH_dom1"/>
</dbReference>
<feature type="domain" description="Exoribonuclease phosphorolytic" evidence="8">
    <location>
        <begin position="157"/>
        <end position="223"/>
    </location>
</feature>
<evidence type="ECO:0000256" key="2">
    <source>
        <dbReference type="ARBA" id="ARBA00022552"/>
    </source>
</evidence>
<gene>
    <name evidence="6 9" type="primary">rph</name>
    <name evidence="9" type="ORF">HY730_07150</name>
</gene>
<dbReference type="GO" id="GO:0000175">
    <property type="term" value="F:3'-5'-RNA exonuclease activity"/>
    <property type="evidence" value="ECO:0007669"/>
    <property type="project" value="UniProtKB-UniRule"/>
</dbReference>
<evidence type="ECO:0000259" key="7">
    <source>
        <dbReference type="Pfam" id="PF01138"/>
    </source>
</evidence>
<dbReference type="Proteomes" id="UP000772181">
    <property type="component" value="Unassembled WGS sequence"/>
</dbReference>
<keyword evidence="3 6" id="KW-0820">tRNA-binding</keyword>
<evidence type="ECO:0000256" key="6">
    <source>
        <dbReference type="HAMAP-Rule" id="MF_00564"/>
    </source>
</evidence>
<name>A0A933GN22_UNCTE</name>
<feature type="domain" description="Exoribonuclease phosphorolytic" evidence="7">
    <location>
        <begin position="10"/>
        <end position="140"/>
    </location>
</feature>
<dbReference type="InterPro" id="IPR018336">
    <property type="entry name" value="RNase_PH_CS"/>
</dbReference>